<organism evidence="10 11">
    <name type="scientific">Momordica charantia</name>
    <name type="common">Bitter gourd</name>
    <name type="synonym">Balsam pear</name>
    <dbReference type="NCBI Taxonomy" id="3673"/>
    <lineage>
        <taxon>Eukaryota</taxon>
        <taxon>Viridiplantae</taxon>
        <taxon>Streptophyta</taxon>
        <taxon>Embryophyta</taxon>
        <taxon>Tracheophyta</taxon>
        <taxon>Spermatophyta</taxon>
        <taxon>Magnoliopsida</taxon>
        <taxon>eudicotyledons</taxon>
        <taxon>Gunneridae</taxon>
        <taxon>Pentapetalae</taxon>
        <taxon>rosids</taxon>
        <taxon>fabids</taxon>
        <taxon>Cucurbitales</taxon>
        <taxon>Cucurbitaceae</taxon>
        <taxon>Momordiceae</taxon>
        <taxon>Momordica</taxon>
    </lineage>
</organism>
<dbReference type="RefSeq" id="XP_022155531.1">
    <property type="nucleotide sequence ID" value="XM_022299839.1"/>
</dbReference>
<dbReference type="Gene3D" id="1.10.220.150">
    <property type="entry name" value="Arf GTPase activating protein"/>
    <property type="match status" value="1"/>
</dbReference>
<dbReference type="GO" id="GO:0008270">
    <property type="term" value="F:zinc ion binding"/>
    <property type="evidence" value="ECO:0007669"/>
    <property type="project" value="UniProtKB-KW"/>
</dbReference>
<dbReference type="PROSITE" id="PS50115">
    <property type="entry name" value="ARFGAP"/>
    <property type="match status" value="1"/>
</dbReference>
<dbReference type="PRINTS" id="PR00405">
    <property type="entry name" value="REVINTRACTNG"/>
</dbReference>
<dbReference type="PANTHER" id="PTHR45686">
    <property type="entry name" value="ADP-RIBOSYLATION FACTOR GTPASE ACTIVATING PROTEIN 3, ISOFORM H-RELATED"/>
    <property type="match status" value="1"/>
</dbReference>
<evidence type="ECO:0000256" key="6">
    <source>
        <dbReference type="ARBA" id="ARBA00022990"/>
    </source>
</evidence>
<protein>
    <submittedName>
        <fullName evidence="11">Probable ADP-ribosylation factor GTPase-activating protein AGD8</fullName>
    </submittedName>
</protein>
<feature type="region of interest" description="Disordered" evidence="8">
    <location>
        <begin position="275"/>
        <end position="312"/>
    </location>
</feature>
<keyword evidence="1" id="KW-0343">GTPase activation</keyword>
<proteinExistence type="predicted"/>
<dbReference type="OrthoDB" id="983479at2759"/>
<dbReference type="GO" id="GO:0005096">
    <property type="term" value="F:GTPase activator activity"/>
    <property type="evidence" value="ECO:0007669"/>
    <property type="project" value="UniProtKB-KW"/>
</dbReference>
<keyword evidence="4 7" id="KW-0863">Zinc-finger</keyword>
<evidence type="ECO:0000256" key="5">
    <source>
        <dbReference type="ARBA" id="ARBA00022833"/>
    </source>
</evidence>
<dbReference type="FunFam" id="1.10.220.150:FF:000012">
    <property type="entry name" value="ADP-ribosylation factor GTPase-activating protein AGD10"/>
    <property type="match status" value="1"/>
</dbReference>
<keyword evidence="2" id="KW-0597">Phosphoprotein</keyword>
<keyword evidence="5" id="KW-0862">Zinc</keyword>
<sequence length="412" mass="44048">MACDSFSDKNAVFRKLKAKSENKICFDCNARNPTWASVTFGIFLCIDCSAVHRSLGVHISFVRSTNLDSWSPEQLKTMSFGGNSRAQAFFKQHGWTDGGKIEAKYTSRAAELYKQILSKEVAKTKSMAEEEESGLPSNLPVSSKPINGNGNGNGLPHIRTDNPSKKQEAPQISVSVVSIKKPIAAKKPAGRTGGLGARKITTKPSENVYDQKPEEPATPVSTSTAYGGPASASPFGCRFEYLENAQSNSEVNSSTGSSPVLGHVAPPKSSSFFTEFGFGMESGNPNPNPNPKKSSSAKFQMEETEEARRKFSNAKSISSAQFFGGDLQKSADSDAKASLHKFSGSSAISSADLFGQGGDDSTLDLAATDLINRISFQAQQDISSLKNIAGETGRKLSSLASTLITDIQDRIL</sequence>
<keyword evidence="6" id="KW-0007">Acetylation</keyword>
<feature type="compositionally biased region" description="Basic and acidic residues" evidence="8">
    <location>
        <begin position="158"/>
        <end position="168"/>
    </location>
</feature>
<accession>A0A6J1DRX7</accession>
<reference evidence="11" key="1">
    <citation type="submission" date="2025-08" db="UniProtKB">
        <authorList>
            <consortium name="RefSeq"/>
        </authorList>
    </citation>
    <scope>IDENTIFICATION</scope>
    <source>
        <strain evidence="11">OHB3-1</strain>
    </source>
</reference>
<evidence type="ECO:0000256" key="4">
    <source>
        <dbReference type="ARBA" id="ARBA00022771"/>
    </source>
</evidence>
<dbReference type="GeneID" id="111022652"/>
<feature type="region of interest" description="Disordered" evidence="8">
    <location>
        <begin position="127"/>
        <end position="173"/>
    </location>
</feature>
<evidence type="ECO:0000313" key="10">
    <source>
        <dbReference type="Proteomes" id="UP000504603"/>
    </source>
</evidence>
<dbReference type="SUPFAM" id="SSF57863">
    <property type="entry name" value="ArfGap/RecO-like zinc finger"/>
    <property type="match status" value="1"/>
</dbReference>
<keyword evidence="10" id="KW-1185">Reference proteome</keyword>
<evidence type="ECO:0000259" key="9">
    <source>
        <dbReference type="PROSITE" id="PS50115"/>
    </source>
</evidence>
<feature type="domain" description="Arf-GAP" evidence="9">
    <location>
        <begin position="10"/>
        <end position="133"/>
    </location>
</feature>
<evidence type="ECO:0000256" key="8">
    <source>
        <dbReference type="SAM" id="MobiDB-lite"/>
    </source>
</evidence>
<dbReference type="SMART" id="SM00105">
    <property type="entry name" value="ArfGap"/>
    <property type="match status" value="1"/>
</dbReference>
<dbReference type="CDD" id="cd08831">
    <property type="entry name" value="ArfGap_ArfGap2_3_like"/>
    <property type="match status" value="1"/>
</dbReference>
<dbReference type="InterPro" id="IPR001164">
    <property type="entry name" value="ArfGAP_dom"/>
</dbReference>
<dbReference type="Pfam" id="PF01412">
    <property type="entry name" value="ArfGap"/>
    <property type="match status" value="1"/>
</dbReference>
<feature type="compositionally biased region" description="Polar residues" evidence="8">
    <location>
        <begin position="135"/>
        <end position="146"/>
    </location>
</feature>
<evidence type="ECO:0000256" key="1">
    <source>
        <dbReference type="ARBA" id="ARBA00022468"/>
    </source>
</evidence>
<dbReference type="Proteomes" id="UP000504603">
    <property type="component" value="Unplaced"/>
</dbReference>
<keyword evidence="3" id="KW-0479">Metal-binding</keyword>
<dbReference type="GO" id="GO:0048205">
    <property type="term" value="P:COPI coating of Golgi vesicle"/>
    <property type="evidence" value="ECO:0007669"/>
    <property type="project" value="TreeGrafter"/>
</dbReference>
<evidence type="ECO:0000256" key="2">
    <source>
        <dbReference type="ARBA" id="ARBA00022553"/>
    </source>
</evidence>
<name>A0A6J1DRX7_MOMCH</name>
<dbReference type="GO" id="GO:0000139">
    <property type="term" value="C:Golgi membrane"/>
    <property type="evidence" value="ECO:0007669"/>
    <property type="project" value="GOC"/>
</dbReference>
<feature type="region of interest" description="Disordered" evidence="8">
    <location>
        <begin position="185"/>
        <end position="227"/>
    </location>
</feature>
<dbReference type="PANTHER" id="PTHR45686:SF4">
    <property type="entry name" value="ADP-RIBOSYLATION FACTOR GTPASE ACTIVATING PROTEIN 3, ISOFORM H"/>
    <property type="match status" value="1"/>
</dbReference>
<evidence type="ECO:0000313" key="11">
    <source>
        <dbReference type="RefSeq" id="XP_022155531.1"/>
    </source>
</evidence>
<evidence type="ECO:0000256" key="3">
    <source>
        <dbReference type="ARBA" id="ARBA00022723"/>
    </source>
</evidence>
<dbReference type="AlphaFoldDB" id="A0A6J1DRX7"/>
<dbReference type="InterPro" id="IPR038508">
    <property type="entry name" value="ArfGAP_dom_sf"/>
</dbReference>
<gene>
    <name evidence="11" type="primary">LOC111022652</name>
</gene>
<dbReference type="KEGG" id="mcha:111022652"/>
<evidence type="ECO:0000256" key="7">
    <source>
        <dbReference type="PROSITE-ProRule" id="PRU00288"/>
    </source>
</evidence>
<dbReference type="InterPro" id="IPR037278">
    <property type="entry name" value="ARFGAP/RecO"/>
</dbReference>